<protein>
    <submittedName>
        <fullName evidence="2">TonB-dependent receptor</fullName>
    </submittedName>
</protein>
<name>A0ABS3Z4M9_9BACT</name>
<evidence type="ECO:0000313" key="2">
    <source>
        <dbReference type="EMBL" id="MBO9204610.1"/>
    </source>
</evidence>
<reference evidence="2 3" key="1">
    <citation type="submission" date="2021-03" db="EMBL/GenBank/DDBJ databases">
        <title>Assistant Professor.</title>
        <authorList>
            <person name="Huq M.A."/>
        </authorList>
    </citation>
    <scope>NUCLEOTIDE SEQUENCE [LARGE SCALE GENOMIC DNA]</scope>
    <source>
        <strain evidence="2 3">MAH-29</strain>
    </source>
</reference>
<keyword evidence="3" id="KW-1185">Reference proteome</keyword>
<proteinExistence type="predicted"/>
<dbReference type="SUPFAM" id="SSF49464">
    <property type="entry name" value="Carboxypeptidase regulatory domain-like"/>
    <property type="match status" value="1"/>
</dbReference>
<dbReference type="InterPro" id="IPR008969">
    <property type="entry name" value="CarboxyPept-like_regulatory"/>
</dbReference>
<dbReference type="EMBL" id="JAGHKO010000014">
    <property type="protein sequence ID" value="MBO9204610.1"/>
    <property type="molecule type" value="Genomic_DNA"/>
</dbReference>
<dbReference type="InterPro" id="IPR041700">
    <property type="entry name" value="OMP_b-brl_3"/>
</dbReference>
<feature type="domain" description="Outer membrane protein beta-barrel" evidence="1">
    <location>
        <begin position="450"/>
        <end position="768"/>
    </location>
</feature>
<keyword evidence="2" id="KW-0675">Receptor</keyword>
<evidence type="ECO:0000259" key="1">
    <source>
        <dbReference type="Pfam" id="PF14905"/>
    </source>
</evidence>
<comment type="caution">
    <text evidence="2">The sequence shown here is derived from an EMBL/GenBank/DDBJ whole genome shotgun (WGS) entry which is preliminary data.</text>
</comment>
<dbReference type="SUPFAM" id="SSF56935">
    <property type="entry name" value="Porins"/>
    <property type="match status" value="1"/>
</dbReference>
<sequence>MSGWCQFKYTGIIEPHYPPYNMRWSAWIIGCLLLSGTCVHAQGSRYGSVNGIIIDSITQQVLESVSIAVYVCSDSSLLNYALSDRNGLFTINKVPFNTNCKLIITAQGYDDYSQLFIMTHESKIKRLDTIRLVKAYNELKTVTVIAARPPMSVRGDTLEFNASSFKSPPNAMVEDLVKQLPGVQVDNEGNLTVNGKKVKKIMLNGQEFFGGDPKIAIKNLPKDIVDKLQVVANKSLEAHFNKTIDGNDDLAINLTLKKDIQKGWLGRASGGYGSNDRYEFNEMINYFKGSTQLSFIGNADNTNRGGGSSLNGGSPGLNNSISGGVNFSDNLGKRLKLNGSYFYNDNHTDSYSRVQRKNMLPDSTFFYNAYSSSGSQYGNHRIFLNSSYNVDTLTDLYLKIDVSRSTSEGLTRNKASSTSLLGERINACENLYASNSDSRNFTTAFFVSRQLNKSGRGFTLGVNYNYLNLSSVNDNIGVNDYYKGGLIDSSDGLNQRSLEKKPVKALGLMATYAHPLSKYITAILMYDYNRNTSFSEKMTNRFNILTDKYDLEDTAYTNSLCNLIESHCPNLKFTFYKNKFKADICSGLQFLKQDNVTILTNALQHQNYVSFRPAVNMEYNFSQTGSVSILYNGSSQQPSIEQLQPVPDNRNPLYVQLGNPGLKPSFFHNFNLQGRHSKGNSYCYSGLNFYTTQNQIVNETWFDAVGKQVSRPVNINGNYGVAGNLQYNYTWKNTNATLRVNLGSYGTYTRNNAPINKAPIVSKGYSMSQDFGLSFIYKQLLSIMPSFNVRYNKTYYNAESMYDASFITKTFSMSTFLNCPNWLIIENNLQYIYNSRMAAGFNKNTIMWNAALICLLFKKQQGTMRLAVYDILKQNAGVSRSITQNYLEDSQTQVLQRYLLLSFTYNLKKFEK</sequence>
<evidence type="ECO:0000313" key="3">
    <source>
        <dbReference type="Proteomes" id="UP000677244"/>
    </source>
</evidence>
<dbReference type="Pfam" id="PF14905">
    <property type="entry name" value="OMP_b-brl_3"/>
    <property type="match status" value="1"/>
</dbReference>
<gene>
    <name evidence="2" type="ORF">J7I42_30260</name>
</gene>
<organism evidence="2 3">
    <name type="scientific">Niastella soli</name>
    <dbReference type="NCBI Taxonomy" id="2821487"/>
    <lineage>
        <taxon>Bacteria</taxon>
        <taxon>Pseudomonadati</taxon>
        <taxon>Bacteroidota</taxon>
        <taxon>Chitinophagia</taxon>
        <taxon>Chitinophagales</taxon>
        <taxon>Chitinophagaceae</taxon>
        <taxon>Niastella</taxon>
    </lineage>
</organism>
<accession>A0ABS3Z4M9</accession>
<dbReference type="RefSeq" id="WP_209143353.1">
    <property type="nucleotide sequence ID" value="NZ_JAGHKO010000014.1"/>
</dbReference>
<dbReference type="Proteomes" id="UP000677244">
    <property type="component" value="Unassembled WGS sequence"/>
</dbReference>